<dbReference type="InterPro" id="IPR020615">
    <property type="entry name" value="Thiolase_acyl_enz_int_AS"/>
</dbReference>
<dbReference type="PIRSF" id="PIRSF000429">
    <property type="entry name" value="Ac-CoA_Ac_transf"/>
    <property type="match status" value="1"/>
</dbReference>
<dbReference type="Proteomes" id="UP000663090">
    <property type="component" value="Chromosome"/>
</dbReference>
<accession>A0ABX7N7V8</accession>
<dbReference type="PANTHER" id="PTHR43365">
    <property type="entry name" value="BLR7806 PROTEIN"/>
    <property type="match status" value="1"/>
</dbReference>
<sequence length="410" mass="42410">MDAYIVDAVRTPRARAKPGKGALSGLHPQELMAQTLKQLPLRTGIDVAEVDDVVVGVVSQIEAQGANLARNAVLAAGWPIGIPGFSLNRFCGSGLQSLSLAAMGVASGAQHLVIAGGVEQMSRYGLNADGGGTDGGNVDLRERFFQVPQGISSDLIATLEGFTRQELDAWGLRSQQHAVLAQKEGRFARSLFPVKNPHTGEVLLAADDSPRADTTAEKLAALAPSFVQLGARVEGPGGETLDALALRAYPRAGAVRHLHTAGTASGIADGAGAVLVASREYLRAHGLKARARVRSVAAVGSDPVLMLTGPALAARKALDAAGLTTRDIDLWEINEAFAAVVLQTARALELDLDRVNVNGGAIALGHPLGATGSILVGTALDELERRGQSLALVTLCTSGGQAVAAVLERH</sequence>
<dbReference type="Gene3D" id="3.40.47.10">
    <property type="match status" value="2"/>
</dbReference>
<dbReference type="EC" id="2.3.1.16" evidence="7"/>
<dbReference type="GO" id="GO:0003988">
    <property type="term" value="F:acetyl-CoA C-acyltransferase activity"/>
    <property type="evidence" value="ECO:0007669"/>
    <property type="project" value="UniProtKB-EC"/>
</dbReference>
<dbReference type="PANTHER" id="PTHR43365:SF1">
    <property type="entry name" value="ACETYL-COA C-ACYLTRANSFERASE"/>
    <property type="match status" value="1"/>
</dbReference>
<feature type="domain" description="Thiolase N-terminal" evidence="5">
    <location>
        <begin position="4"/>
        <end position="230"/>
    </location>
</feature>
<keyword evidence="3 4" id="KW-0012">Acyltransferase</keyword>
<dbReference type="EMBL" id="CP071091">
    <property type="protein sequence ID" value="QSQ13747.1"/>
    <property type="molecule type" value="Genomic_DNA"/>
</dbReference>
<dbReference type="CDD" id="cd00751">
    <property type="entry name" value="thiolase"/>
    <property type="match status" value="1"/>
</dbReference>
<feature type="domain" description="Thiolase C-terminal" evidence="6">
    <location>
        <begin position="288"/>
        <end position="409"/>
    </location>
</feature>
<dbReference type="PROSITE" id="PS00098">
    <property type="entry name" value="THIOLASE_1"/>
    <property type="match status" value="1"/>
</dbReference>
<evidence type="ECO:0000313" key="7">
    <source>
        <dbReference type="EMBL" id="QSQ13747.1"/>
    </source>
</evidence>
<reference evidence="7 8" key="1">
    <citation type="submission" date="2021-02" db="EMBL/GenBank/DDBJ databases">
        <title>De Novo genome assembly of isolated myxobacteria.</title>
        <authorList>
            <person name="Stevens D.C."/>
        </authorList>
    </citation>
    <scope>NUCLEOTIDE SEQUENCE [LARGE SCALE GENOMIC DNA]</scope>
    <source>
        <strain evidence="7 8">SCHIC003</strain>
    </source>
</reference>
<dbReference type="Pfam" id="PF02803">
    <property type="entry name" value="Thiolase_C"/>
    <property type="match status" value="1"/>
</dbReference>
<protein>
    <submittedName>
        <fullName evidence="7">Acetyl-CoA C-acyltransferase</fullName>
        <ecNumber evidence="7">2.3.1.16</ecNumber>
    </submittedName>
</protein>
<evidence type="ECO:0000256" key="4">
    <source>
        <dbReference type="RuleBase" id="RU003557"/>
    </source>
</evidence>
<comment type="similarity">
    <text evidence="1 4">Belongs to the thiolase-like superfamily. Thiolase family.</text>
</comment>
<dbReference type="InterPro" id="IPR016039">
    <property type="entry name" value="Thiolase-like"/>
</dbReference>
<organism evidence="7 8">
    <name type="scientific">Myxococcus landrumensis</name>
    <dbReference type="NCBI Taxonomy" id="2813577"/>
    <lineage>
        <taxon>Bacteria</taxon>
        <taxon>Pseudomonadati</taxon>
        <taxon>Myxococcota</taxon>
        <taxon>Myxococcia</taxon>
        <taxon>Myxococcales</taxon>
        <taxon>Cystobacterineae</taxon>
        <taxon>Myxococcaceae</taxon>
        <taxon>Myxococcus</taxon>
    </lineage>
</organism>
<dbReference type="InterPro" id="IPR020617">
    <property type="entry name" value="Thiolase_C"/>
</dbReference>
<dbReference type="InterPro" id="IPR020613">
    <property type="entry name" value="Thiolase_CS"/>
</dbReference>
<dbReference type="Pfam" id="PF00108">
    <property type="entry name" value="Thiolase_N"/>
    <property type="match status" value="1"/>
</dbReference>
<evidence type="ECO:0000259" key="6">
    <source>
        <dbReference type="Pfam" id="PF02803"/>
    </source>
</evidence>
<proteinExistence type="inferred from homology"/>
<evidence type="ECO:0000256" key="1">
    <source>
        <dbReference type="ARBA" id="ARBA00010982"/>
    </source>
</evidence>
<keyword evidence="8" id="KW-1185">Reference proteome</keyword>
<gene>
    <name evidence="7" type="ORF">JY572_36375</name>
</gene>
<keyword evidence="2 4" id="KW-0808">Transferase</keyword>
<dbReference type="InterPro" id="IPR020616">
    <property type="entry name" value="Thiolase_N"/>
</dbReference>
<evidence type="ECO:0000256" key="2">
    <source>
        <dbReference type="ARBA" id="ARBA00022679"/>
    </source>
</evidence>
<evidence type="ECO:0000259" key="5">
    <source>
        <dbReference type="Pfam" id="PF00108"/>
    </source>
</evidence>
<dbReference type="RefSeq" id="WP_206715550.1">
    <property type="nucleotide sequence ID" value="NZ_CP071091.1"/>
</dbReference>
<dbReference type="PROSITE" id="PS00737">
    <property type="entry name" value="THIOLASE_2"/>
    <property type="match status" value="1"/>
</dbReference>
<name>A0ABX7N7V8_9BACT</name>
<dbReference type="SUPFAM" id="SSF53901">
    <property type="entry name" value="Thiolase-like"/>
    <property type="match status" value="2"/>
</dbReference>
<dbReference type="NCBIfam" id="TIGR01930">
    <property type="entry name" value="AcCoA-C-Actrans"/>
    <property type="match status" value="1"/>
</dbReference>
<evidence type="ECO:0000256" key="3">
    <source>
        <dbReference type="ARBA" id="ARBA00023315"/>
    </source>
</evidence>
<evidence type="ECO:0000313" key="8">
    <source>
        <dbReference type="Proteomes" id="UP000663090"/>
    </source>
</evidence>
<dbReference type="InterPro" id="IPR002155">
    <property type="entry name" value="Thiolase"/>
</dbReference>